<comment type="subcellular location">
    <subcellularLocation>
        <location evidence="2">Cytoplasm</location>
    </subcellularLocation>
    <subcellularLocation>
        <location evidence="1">Early endosome membrane</location>
        <topology evidence="1">Peripheral membrane protein</topology>
    </subcellularLocation>
</comment>
<dbReference type="InterPro" id="IPR016130">
    <property type="entry name" value="Tyr_Pase_AS"/>
</dbReference>
<keyword evidence="5" id="KW-0967">Endosome</keyword>
<dbReference type="PROSITE" id="PS51339">
    <property type="entry name" value="PPASE_MYOTUBULARIN"/>
    <property type="match status" value="1"/>
</dbReference>
<protein>
    <recommendedName>
        <fullName evidence="16">Phosphatidylinositol-3,5-bisphosphate 3-phosphatase MTMR2</fullName>
    </recommendedName>
    <alternativeName>
        <fullName evidence="17">Myotubularin-related protein 2</fullName>
    </alternativeName>
    <alternativeName>
        <fullName evidence="10">Phosphatidylinositol-3-phosphate phosphatase</fullName>
    </alternativeName>
</protein>
<evidence type="ECO:0000256" key="8">
    <source>
        <dbReference type="ARBA" id="ARBA00023098"/>
    </source>
</evidence>
<evidence type="ECO:0000256" key="13">
    <source>
        <dbReference type="ARBA" id="ARBA00045091"/>
    </source>
</evidence>
<dbReference type="PROSITE" id="PS00383">
    <property type="entry name" value="TYR_PHOSPHATASE_1"/>
    <property type="match status" value="1"/>
</dbReference>
<dbReference type="SUPFAM" id="SSF50729">
    <property type="entry name" value="PH domain-like"/>
    <property type="match status" value="1"/>
</dbReference>
<dbReference type="SUPFAM" id="SSF52799">
    <property type="entry name" value="(Phosphotyrosine protein) phosphatases II"/>
    <property type="match status" value="1"/>
</dbReference>
<evidence type="ECO:0000256" key="10">
    <source>
        <dbReference type="ARBA" id="ARBA00031219"/>
    </source>
</evidence>
<feature type="active site" description="Phosphocysteine intermediate" evidence="18">
    <location>
        <position position="370"/>
    </location>
</feature>
<evidence type="ECO:0000256" key="9">
    <source>
        <dbReference type="ARBA" id="ARBA00023136"/>
    </source>
</evidence>
<evidence type="ECO:0000256" key="5">
    <source>
        <dbReference type="ARBA" id="ARBA00022753"/>
    </source>
</evidence>
<dbReference type="PANTHER" id="PTHR10807:SF42">
    <property type="entry name" value="MYOTUBULARIN-RELATED PROTEIN 2"/>
    <property type="match status" value="1"/>
</dbReference>
<dbReference type="InterPro" id="IPR000387">
    <property type="entry name" value="Tyr_Pase_dom"/>
</dbReference>
<evidence type="ECO:0000256" key="14">
    <source>
        <dbReference type="ARBA" id="ARBA00045115"/>
    </source>
</evidence>
<feature type="compositionally biased region" description="Polar residues" evidence="20">
    <location>
        <begin position="1"/>
        <end position="14"/>
    </location>
</feature>
<gene>
    <name evidence="23" type="primary">LOC109090429</name>
</gene>
<feature type="region of interest" description="Disordered" evidence="20">
    <location>
        <begin position="1"/>
        <end position="46"/>
    </location>
</feature>
<evidence type="ECO:0000259" key="21">
    <source>
        <dbReference type="PROSITE" id="PS50056"/>
    </source>
</evidence>
<feature type="compositionally biased region" description="Polar residues" evidence="20">
    <location>
        <begin position="573"/>
        <end position="595"/>
    </location>
</feature>
<evidence type="ECO:0000256" key="20">
    <source>
        <dbReference type="SAM" id="MobiDB-lite"/>
    </source>
</evidence>
<dbReference type="GO" id="GO:0052629">
    <property type="term" value="F:phosphatidylinositol-3,5-bisphosphate 3-phosphatase activity"/>
    <property type="evidence" value="ECO:0007669"/>
    <property type="project" value="UniProtKB-EC"/>
</dbReference>
<evidence type="ECO:0000256" key="4">
    <source>
        <dbReference type="ARBA" id="ARBA00022490"/>
    </source>
</evidence>
<feature type="region of interest" description="Disordered" evidence="20">
    <location>
        <begin position="569"/>
        <end position="595"/>
    </location>
</feature>
<keyword evidence="7" id="KW-0175">Coiled coil</keyword>
<evidence type="ECO:0000313" key="23">
    <source>
        <dbReference type="Ensembl" id="ENSCCRP00020100696.1"/>
    </source>
</evidence>
<dbReference type="GO" id="GO:0004438">
    <property type="term" value="F:phosphatidylinositol-3-phosphate phosphatase activity"/>
    <property type="evidence" value="ECO:0007669"/>
    <property type="project" value="TreeGrafter"/>
</dbReference>
<dbReference type="GO" id="GO:0031901">
    <property type="term" value="C:early endosome membrane"/>
    <property type="evidence" value="ECO:0007669"/>
    <property type="project" value="UniProtKB-SubCell"/>
</dbReference>
<evidence type="ECO:0000313" key="24">
    <source>
        <dbReference type="Proteomes" id="UP000694701"/>
    </source>
</evidence>
<feature type="domain" description="Tyrosine specific protein phosphatases" evidence="21">
    <location>
        <begin position="339"/>
        <end position="386"/>
    </location>
</feature>
<comment type="catalytic activity">
    <reaction evidence="14">
        <text>1,2-dioctanoyl-sn-glycero-3-phospho-(1D-myo-inositol-3,5-bisphosphate) + H2O = 1,2-dioctanoyl-sn-glycero-3-phospho-(1D-myo-inositol-5-phosphate) + phosphate</text>
        <dbReference type="Rhea" id="RHEA:45632"/>
        <dbReference type="ChEBI" id="CHEBI:15377"/>
        <dbReference type="ChEBI" id="CHEBI:43474"/>
        <dbReference type="ChEBI" id="CHEBI:78911"/>
        <dbReference type="ChEBI" id="CHEBI:85342"/>
    </reaction>
    <physiologicalReaction direction="left-to-right" evidence="14">
        <dbReference type="Rhea" id="RHEA:45633"/>
    </physiologicalReaction>
</comment>
<comment type="catalytic activity">
    <reaction evidence="12">
        <text>a 1,2-diacyl-sn-glycero-3-phospho-(1D-myo-inositol-3,5-bisphosphate) + H2O = a 1,2-diacyl-sn-glycero-3-phospho-(1D-myo-inositol-5-phosphate) + phosphate</text>
        <dbReference type="Rhea" id="RHEA:39019"/>
        <dbReference type="ChEBI" id="CHEBI:15377"/>
        <dbReference type="ChEBI" id="CHEBI:43474"/>
        <dbReference type="ChEBI" id="CHEBI:57795"/>
        <dbReference type="ChEBI" id="CHEBI:57923"/>
        <dbReference type="EC" id="3.1.3.95"/>
    </reaction>
    <physiologicalReaction direction="left-to-right" evidence="12">
        <dbReference type="Rhea" id="RHEA:39020"/>
    </physiologicalReaction>
</comment>
<dbReference type="InterPro" id="IPR029021">
    <property type="entry name" value="Prot-tyrosine_phosphatase-like"/>
</dbReference>
<keyword evidence="4" id="KW-0963">Cytoplasm</keyword>
<comment type="catalytic activity">
    <reaction evidence="13">
        <text>a 1,2-diacyl-sn-glycero-3-phospho-(1D-myo-inositol-3-phosphate) + H2O = a 1,2-diacyl-sn-glycero-3-phospho-(1D-myo-inositol) + phosphate</text>
        <dbReference type="Rhea" id="RHEA:12316"/>
        <dbReference type="ChEBI" id="CHEBI:15377"/>
        <dbReference type="ChEBI" id="CHEBI:43474"/>
        <dbReference type="ChEBI" id="CHEBI:57880"/>
        <dbReference type="ChEBI" id="CHEBI:58088"/>
    </reaction>
    <physiologicalReaction direction="left-to-right" evidence="13">
        <dbReference type="Rhea" id="RHEA:12317"/>
    </physiologicalReaction>
</comment>
<evidence type="ECO:0000256" key="6">
    <source>
        <dbReference type="ARBA" id="ARBA00022801"/>
    </source>
</evidence>
<sequence>MEESGSVDSVESLCSSTTTRSDRSSGPRVSDTELRSKAKATEKVYKDPSKDELPLLPEELVQDSAKDVTYICPFIGPVRGSLTVTNYRLFFRCTDRVRVTCLCCFCMTDMRNLRFVHKEPEDSLKKSVFEVLMKFAFPVSNNMSLFAFEYKQVFPENGWKVYDPLAEYKRQGLPNESWRISKVNDHYELCDSYPATLFVPVTITDEELRRVSSFRAKGRIPVLSWIHPESQAAVVRASQTMVGQNGRRCKEDEKLLQAIMDANAQSHKLFIFDARPSVNAAANKMKGGGFESEDAYQNAELVFLDIHNIHVMRESLRKLKDVVYPNIEESHWLSNLESTHWLEHIKLILAGALRIADKVESGKTSVVVHCSDGWDRTPQLTSLALIMLDSHYRTIRGFQILLEKEWLSFGHRFQQRVGHGDKNHTDADRSPIFLQFIDCVWQMTRQFPAAFEFNEYFLITILDHLYSCLFGTFLCNSEQQRLKEVRRTVSLWSFVNSQLEEFVNPLYVHYPSHVLFPTVGIRHLQLWVSYYIRWNPRMRPQEPVHQRYKELLAKRAELQKRVEELQREAANRMASSSSERAGSPTRSITPVQTFV</sequence>
<dbReference type="GO" id="GO:0046856">
    <property type="term" value="P:phosphatidylinositol dephosphorylation"/>
    <property type="evidence" value="ECO:0007669"/>
    <property type="project" value="TreeGrafter"/>
</dbReference>
<dbReference type="InterPro" id="IPR003595">
    <property type="entry name" value="Tyr_Pase_cat"/>
</dbReference>
<dbReference type="AlphaFoldDB" id="A0A8C2JWF6"/>
<accession>A0A8C2JWF6</accession>
<dbReference type="InterPro" id="IPR010569">
    <property type="entry name" value="Myotubularin-like_Pase_dom"/>
</dbReference>
<dbReference type="Pfam" id="PF06602">
    <property type="entry name" value="Myotub-related"/>
    <property type="match status" value="1"/>
</dbReference>
<feature type="compositionally biased region" description="Basic and acidic residues" evidence="20">
    <location>
        <begin position="20"/>
        <end position="46"/>
    </location>
</feature>
<evidence type="ECO:0000256" key="18">
    <source>
        <dbReference type="PIRSR" id="PIRSR630564-1"/>
    </source>
</evidence>
<organism evidence="23 24">
    <name type="scientific">Cyprinus carpio</name>
    <name type="common">Common carp</name>
    <dbReference type="NCBI Taxonomy" id="7962"/>
    <lineage>
        <taxon>Eukaryota</taxon>
        <taxon>Metazoa</taxon>
        <taxon>Chordata</taxon>
        <taxon>Craniata</taxon>
        <taxon>Vertebrata</taxon>
        <taxon>Euteleostomi</taxon>
        <taxon>Actinopterygii</taxon>
        <taxon>Neopterygii</taxon>
        <taxon>Teleostei</taxon>
        <taxon>Ostariophysi</taxon>
        <taxon>Cypriniformes</taxon>
        <taxon>Cyprinidae</taxon>
        <taxon>Cyprininae</taxon>
        <taxon>Cyprinus</taxon>
    </lineage>
</organism>
<feature type="binding site" evidence="19">
    <location>
        <begin position="370"/>
        <end position="376"/>
    </location>
    <ligand>
        <name>substrate</name>
    </ligand>
</feature>
<reference evidence="23" key="1">
    <citation type="submission" date="2025-08" db="UniProtKB">
        <authorList>
            <consortium name="Ensembl"/>
        </authorList>
    </citation>
    <scope>IDENTIFICATION</scope>
</reference>
<evidence type="ECO:0000256" key="7">
    <source>
        <dbReference type="ARBA" id="ARBA00023054"/>
    </source>
</evidence>
<comment type="similarity">
    <text evidence="3">Belongs to the protein-tyrosine phosphatase family. Non-receptor class myotubularin subfamily.</text>
</comment>
<dbReference type="PANTHER" id="PTHR10807">
    <property type="entry name" value="MYOTUBULARIN-RELATED"/>
    <property type="match status" value="1"/>
</dbReference>
<evidence type="ECO:0000256" key="2">
    <source>
        <dbReference type="ARBA" id="ARBA00004496"/>
    </source>
</evidence>
<evidence type="ECO:0000256" key="15">
    <source>
        <dbReference type="ARBA" id="ARBA00045161"/>
    </source>
</evidence>
<feature type="domain" description="Myotubularin phosphatase" evidence="22">
    <location>
        <begin position="158"/>
        <end position="531"/>
    </location>
</feature>
<evidence type="ECO:0000256" key="1">
    <source>
        <dbReference type="ARBA" id="ARBA00004220"/>
    </source>
</evidence>
<evidence type="ECO:0000256" key="12">
    <source>
        <dbReference type="ARBA" id="ARBA00045090"/>
    </source>
</evidence>
<name>A0A8C2JWF6_CYPCA</name>
<evidence type="ECO:0000259" key="22">
    <source>
        <dbReference type="PROSITE" id="PS51339"/>
    </source>
</evidence>
<dbReference type="Ensembl" id="ENSCCRT00020110089.1">
    <property type="protein sequence ID" value="ENSCCRP00020100696.1"/>
    <property type="gene ID" value="ENSCCRG00020045303.1"/>
</dbReference>
<comment type="function">
    <text evidence="15">Lipid phosphatase that specifically dephosphorylates the D-3 position of phosphatidylinositol 3-phosphate and phosphatidylinositol 3,5-bisphosphate, generating phosphatidylinositol and phosphatidylinositol 5-phosphate. Regulates the level of these phosphoinositides critical for various biological processes including autophagy initiation and autophagosome maturation.</text>
</comment>
<dbReference type="PROSITE" id="PS50056">
    <property type="entry name" value="TYR_PHOSPHATASE_2"/>
    <property type="match status" value="1"/>
</dbReference>
<comment type="catalytic activity">
    <reaction evidence="11">
        <text>1,2-dioctanoyl-sn-glycero-3-phospho-(1-D-myo-inositol-3-phosphate) + H2O = 1,2-dioctanoyl-sn-glycero-3-phospho-(1D-myo-inositol) + phosphate</text>
        <dbReference type="Rhea" id="RHEA:42328"/>
        <dbReference type="ChEBI" id="CHEBI:15377"/>
        <dbReference type="ChEBI" id="CHEBI:43474"/>
        <dbReference type="ChEBI" id="CHEBI:65221"/>
        <dbReference type="ChEBI" id="CHEBI:78934"/>
    </reaction>
    <physiologicalReaction direction="left-to-right" evidence="11">
        <dbReference type="Rhea" id="RHEA:42329"/>
    </physiologicalReaction>
</comment>
<feature type="binding site" evidence="19">
    <location>
        <begin position="308"/>
        <end position="309"/>
    </location>
    <ligand>
        <name>substrate</name>
    </ligand>
</feature>
<keyword evidence="8" id="KW-0443">Lipid metabolism</keyword>
<dbReference type="Proteomes" id="UP000694701">
    <property type="component" value="Unplaced"/>
</dbReference>
<evidence type="ECO:0000256" key="17">
    <source>
        <dbReference type="ARBA" id="ARBA00047214"/>
    </source>
</evidence>
<dbReference type="InterPro" id="IPR011993">
    <property type="entry name" value="PH-like_dom_sf"/>
</dbReference>
<evidence type="ECO:0000256" key="19">
    <source>
        <dbReference type="PIRSR" id="PIRSR630564-2"/>
    </source>
</evidence>
<dbReference type="Gene3D" id="2.30.29.30">
    <property type="entry name" value="Pleckstrin-homology domain (PH domain)/Phosphotyrosine-binding domain (PTB)"/>
    <property type="match status" value="1"/>
</dbReference>
<evidence type="ECO:0000256" key="16">
    <source>
        <dbReference type="ARBA" id="ARBA00047181"/>
    </source>
</evidence>
<dbReference type="SMART" id="SM00404">
    <property type="entry name" value="PTPc_motif"/>
    <property type="match status" value="1"/>
</dbReference>
<evidence type="ECO:0000256" key="11">
    <source>
        <dbReference type="ARBA" id="ARBA00045083"/>
    </source>
</evidence>
<keyword evidence="6" id="KW-0378">Hydrolase</keyword>
<feature type="binding site" evidence="19">
    <location>
        <begin position="283"/>
        <end position="286"/>
    </location>
    <ligand>
        <name>substrate</name>
    </ligand>
</feature>
<proteinExistence type="inferred from homology"/>
<dbReference type="InterPro" id="IPR030564">
    <property type="entry name" value="Myotubularin"/>
</dbReference>
<keyword evidence="9" id="KW-0472">Membrane</keyword>
<evidence type="ECO:0000256" key="3">
    <source>
        <dbReference type="ARBA" id="ARBA00007471"/>
    </source>
</evidence>